<reference evidence="1" key="1">
    <citation type="journal article" date="2021" name="Proc. Natl. Acad. Sci. U.S.A.">
        <title>A Catalog of Tens of Thousands of Viruses from Human Metagenomes Reveals Hidden Associations with Chronic Diseases.</title>
        <authorList>
            <person name="Tisza M.J."/>
            <person name="Buck C.B."/>
        </authorList>
    </citation>
    <scope>NUCLEOTIDE SEQUENCE</scope>
    <source>
        <strain evidence="1">CtmP19</strain>
    </source>
</reference>
<protein>
    <submittedName>
        <fullName evidence="1">Uncharacterized protein</fullName>
    </submittedName>
</protein>
<evidence type="ECO:0000313" key="1">
    <source>
        <dbReference type="EMBL" id="DAE06487.1"/>
    </source>
</evidence>
<proteinExistence type="predicted"/>
<dbReference type="EMBL" id="BK015438">
    <property type="protein sequence ID" value="DAE06487.1"/>
    <property type="molecule type" value="Genomic_DNA"/>
</dbReference>
<sequence>MKRYTTPLHRFLARRSAARKAARQAALCRRIGRQFALCETDGTVGICCGTLMVHCFAETDTVGHVCQRLDAMRQTAARMALKHPELIV</sequence>
<organism evidence="1">
    <name type="scientific">Siphoviridae sp. ctmP19</name>
    <dbReference type="NCBI Taxonomy" id="2825651"/>
    <lineage>
        <taxon>Viruses</taxon>
        <taxon>Duplodnaviria</taxon>
        <taxon>Heunggongvirae</taxon>
        <taxon>Uroviricota</taxon>
        <taxon>Caudoviricetes</taxon>
    </lineage>
</organism>
<accession>A0A8S5PH30</accession>
<name>A0A8S5PH30_9CAUD</name>